<dbReference type="Gene3D" id="3.40.1620.60">
    <property type="match status" value="1"/>
</dbReference>
<keyword evidence="5" id="KW-0482">Metalloprotease</keyword>
<dbReference type="OrthoDB" id="6097485at2759"/>
<evidence type="ECO:0000256" key="2">
    <source>
        <dbReference type="ARBA" id="ARBA00022723"/>
    </source>
</evidence>
<keyword evidence="7" id="KW-0325">Glycoprotein</keyword>
<keyword evidence="1" id="KW-0645">Protease</keyword>
<feature type="domain" description="Peptidase M12B" evidence="10">
    <location>
        <begin position="173"/>
        <end position="352"/>
    </location>
</feature>
<dbReference type="SUPFAM" id="SSF55486">
    <property type="entry name" value="Metalloproteases ('zincins'), catalytic domain"/>
    <property type="match status" value="1"/>
</dbReference>
<evidence type="ECO:0000256" key="8">
    <source>
        <dbReference type="PROSITE-ProRule" id="PRU00276"/>
    </source>
</evidence>
<feature type="region of interest" description="Disordered" evidence="9">
    <location>
        <begin position="734"/>
        <end position="756"/>
    </location>
</feature>
<protein>
    <recommendedName>
        <fullName evidence="10">Peptidase M12B domain-containing protein</fullName>
    </recommendedName>
</protein>
<gene>
    <name evidence="11" type="ORF">MEDL_42826</name>
</gene>
<dbReference type="GO" id="GO:0004222">
    <property type="term" value="F:metalloendopeptidase activity"/>
    <property type="evidence" value="ECO:0007669"/>
    <property type="project" value="InterPro"/>
</dbReference>
<evidence type="ECO:0000256" key="3">
    <source>
        <dbReference type="ARBA" id="ARBA00022801"/>
    </source>
</evidence>
<comment type="caution">
    <text evidence="8">Lacks conserved residue(s) required for the propagation of feature annotation.</text>
</comment>
<accession>A0A8S3T7S7</accession>
<keyword evidence="2 8" id="KW-0479">Metal-binding</keyword>
<dbReference type="GO" id="GO:0046872">
    <property type="term" value="F:metal ion binding"/>
    <property type="evidence" value="ECO:0007669"/>
    <property type="project" value="UniProtKB-KW"/>
</dbReference>
<evidence type="ECO:0000313" key="12">
    <source>
        <dbReference type="Proteomes" id="UP000683360"/>
    </source>
</evidence>
<dbReference type="PROSITE" id="PS50215">
    <property type="entry name" value="ADAM_MEPRO"/>
    <property type="match status" value="1"/>
</dbReference>
<sequence>MDRLSEYWVVGLMDCRTNGLSDLWAVRIMACNQLCFDGESGLFFKDGLKFYTFTYDNVIDVKSRFLLRLPKDADVEFKEDIYIHIKEGKRTKRSADDIFHPETFDFDFSMEGFPVHIHLKRNYHIKPNVPTFILKSDTITPRDVSDNEESIFYQDFFNGAVFVMQIDRTSSSSMMDAMYKNIQTTSYSIAINFAGIVISKTRSDSSWTESIKLTSVSPFQVDSSDALTNFEKWVQSRTGSLPGHDHAMLFTRYDLTSNGSSSNAGLAYVGAVCSAKSQSVVEDHFNFEMSTVAAHELGHSLGASHDGDGNECSFNDSYIMASSNGPQEPGSDTATNPWKFSSCSTNYFTNYIDTLESNSANCMLSLSPSFNATALSEFGNDVAGQVYDAHAQCENIVGHGSYLCTDRYYGNFSTICTVMWCAVPDKTTYCRKKLAAEGTLCGNQMWCISGVCTTDVNAPLGDEICLYGDKIGPVFKNGWTCTDMMNNSPRYCNNSAIHMKCCHSCALYLKTSTASKPSSTYTNDVETTSYTEPISTSSVPPLTLGVDDQCQSILEQDRFCAENYIKETLHPFARQCGAQIPPIHHHVGQLQHWMEPYVGISSGVCLEYAPRIRKAPSGDVAQLKNTTNDHGSSLDSSILSDSLEYTTYVVHHSLSDQASQSDSSKTPHPISSSEQHQSTISGIPKPSQTIYEYSSSSYVLPLQSSYMPIGHQVPSLSDHVQTYTTFDQATFPNSIVSSPSSKHTPPERSYMPSSSTSYSVNSLPVLLSSDTLQSTNNNMIQSTDIIMPTQTIYVQPSFSITNSISFPSTKIQKQPRQPQRHN</sequence>
<feature type="compositionally biased region" description="Polar residues" evidence="9">
    <location>
        <begin position="669"/>
        <end position="686"/>
    </location>
</feature>
<keyword evidence="6" id="KW-1015">Disulfide bond</keyword>
<dbReference type="InterPro" id="IPR024079">
    <property type="entry name" value="MetalloPept_cat_dom_sf"/>
</dbReference>
<keyword evidence="12" id="KW-1185">Reference proteome</keyword>
<evidence type="ECO:0000256" key="1">
    <source>
        <dbReference type="ARBA" id="ARBA00022670"/>
    </source>
</evidence>
<evidence type="ECO:0000313" key="11">
    <source>
        <dbReference type="EMBL" id="CAG2229952.1"/>
    </source>
</evidence>
<dbReference type="InterPro" id="IPR041645">
    <property type="entry name" value="ADAMTS_CR_2"/>
</dbReference>
<evidence type="ECO:0000259" key="10">
    <source>
        <dbReference type="PROSITE" id="PS50215"/>
    </source>
</evidence>
<dbReference type="PANTHER" id="PTHR11905:SF159">
    <property type="entry name" value="ADAM METALLOPROTEASE"/>
    <property type="match status" value="1"/>
</dbReference>
<feature type="active site" evidence="8">
    <location>
        <position position="296"/>
    </location>
</feature>
<name>A0A8S3T7S7_MYTED</name>
<evidence type="ECO:0000256" key="9">
    <source>
        <dbReference type="SAM" id="MobiDB-lite"/>
    </source>
</evidence>
<comment type="caution">
    <text evidence="11">The sequence shown here is derived from an EMBL/GenBank/DDBJ whole genome shotgun (WGS) entry which is preliminary data.</text>
</comment>
<dbReference type="InterPro" id="IPR001590">
    <property type="entry name" value="Peptidase_M12B"/>
</dbReference>
<dbReference type="AlphaFoldDB" id="A0A8S3T7S7"/>
<dbReference type="GO" id="GO:0006509">
    <property type="term" value="P:membrane protein ectodomain proteolysis"/>
    <property type="evidence" value="ECO:0007669"/>
    <property type="project" value="TreeGrafter"/>
</dbReference>
<evidence type="ECO:0000256" key="6">
    <source>
        <dbReference type="ARBA" id="ARBA00023157"/>
    </source>
</evidence>
<feature type="binding site" evidence="8">
    <location>
        <position position="295"/>
    </location>
    <ligand>
        <name>Zn(2+)</name>
        <dbReference type="ChEBI" id="CHEBI:29105"/>
        <note>catalytic</note>
    </ligand>
</feature>
<proteinExistence type="predicted"/>
<evidence type="ECO:0000256" key="5">
    <source>
        <dbReference type="ARBA" id="ARBA00023049"/>
    </source>
</evidence>
<feature type="compositionally biased region" description="Polar residues" evidence="9">
    <location>
        <begin position="734"/>
        <end position="743"/>
    </location>
</feature>
<keyword evidence="4 8" id="KW-0862">Zinc</keyword>
<dbReference type="EMBL" id="CAJPWZ010002041">
    <property type="protein sequence ID" value="CAG2229952.1"/>
    <property type="molecule type" value="Genomic_DNA"/>
</dbReference>
<evidence type="ECO:0000256" key="7">
    <source>
        <dbReference type="ARBA" id="ARBA00023180"/>
    </source>
</evidence>
<feature type="binding site" evidence="8">
    <location>
        <position position="305"/>
    </location>
    <ligand>
        <name>Zn(2+)</name>
        <dbReference type="ChEBI" id="CHEBI:29105"/>
        <note>catalytic</note>
    </ligand>
</feature>
<evidence type="ECO:0000256" key="4">
    <source>
        <dbReference type="ARBA" id="ARBA00022833"/>
    </source>
</evidence>
<dbReference type="Pfam" id="PF01421">
    <property type="entry name" value="Reprolysin"/>
    <property type="match status" value="1"/>
</dbReference>
<dbReference type="Pfam" id="PF17771">
    <property type="entry name" value="ADAMTS_CR_2"/>
    <property type="match status" value="1"/>
</dbReference>
<keyword evidence="3" id="KW-0378">Hydrolase</keyword>
<dbReference type="PANTHER" id="PTHR11905">
    <property type="entry name" value="ADAM A DISINTEGRIN AND METALLOPROTEASE DOMAIN"/>
    <property type="match status" value="1"/>
</dbReference>
<feature type="compositionally biased region" description="Low complexity" evidence="9">
    <location>
        <begin position="655"/>
        <end position="664"/>
    </location>
</feature>
<organism evidence="11 12">
    <name type="scientific">Mytilus edulis</name>
    <name type="common">Blue mussel</name>
    <dbReference type="NCBI Taxonomy" id="6550"/>
    <lineage>
        <taxon>Eukaryota</taxon>
        <taxon>Metazoa</taxon>
        <taxon>Spiralia</taxon>
        <taxon>Lophotrochozoa</taxon>
        <taxon>Mollusca</taxon>
        <taxon>Bivalvia</taxon>
        <taxon>Autobranchia</taxon>
        <taxon>Pteriomorphia</taxon>
        <taxon>Mytilida</taxon>
        <taxon>Mytiloidea</taxon>
        <taxon>Mytilidae</taxon>
        <taxon>Mytilinae</taxon>
        <taxon>Mytilus</taxon>
    </lineage>
</organism>
<feature type="region of interest" description="Disordered" evidence="9">
    <location>
        <begin position="655"/>
        <end position="686"/>
    </location>
</feature>
<reference evidence="11" key="1">
    <citation type="submission" date="2021-03" db="EMBL/GenBank/DDBJ databases">
        <authorList>
            <person name="Bekaert M."/>
        </authorList>
    </citation>
    <scope>NUCLEOTIDE SEQUENCE</scope>
</reference>
<dbReference type="Proteomes" id="UP000683360">
    <property type="component" value="Unassembled WGS sequence"/>
</dbReference>
<dbReference type="Gene3D" id="3.40.390.10">
    <property type="entry name" value="Collagenase (Catalytic Domain)"/>
    <property type="match status" value="1"/>
</dbReference>
<feature type="binding site" evidence="8">
    <location>
        <position position="299"/>
    </location>
    <ligand>
        <name>Zn(2+)</name>
        <dbReference type="ChEBI" id="CHEBI:29105"/>
        <note>catalytic</note>
    </ligand>
</feature>